<accession>A0ABS7ZVX2</accession>
<dbReference type="EMBL" id="JAERSE020000001">
    <property type="protein sequence ID" value="MCA6065878.1"/>
    <property type="molecule type" value="Genomic_DNA"/>
</dbReference>
<feature type="transmembrane region" description="Helical" evidence="1">
    <location>
        <begin position="582"/>
        <end position="601"/>
    </location>
</feature>
<feature type="transmembrane region" description="Helical" evidence="1">
    <location>
        <begin position="509"/>
        <end position="528"/>
    </location>
</feature>
<sequence length="613" mass="72342">MQKIYKFNQYLLEKYPTIWNTKIIWMVLAGIVIHILFFIIGYFSHVNPVSLQKFEVKDDYFRDGMIFIHLIISILMIVGWLVMMFKNNAFKNFYPSSKSKLFLQFVQYFIIIFSCTTFYFSYMTGFKMFITNKYPDREMLANIDVINEATPFLSQEMNNYTLDNRKYPKIFNDLYCETNINEINRNKKYFVYHNNVYQFYSVFSKISYKKDKYHNYEFPAKMDKKLLAYSEKKENCEVFYFKKEVVDLSSYIKTTGMTYYNFSDIFYDNELNNKAGYSEDDSYNLFVNDYIKDLQNKKSYAINKGVVELLDKKNPTEVETLLSKFLKISKEFGIKNNLEPKQWTKMIVAPQNPNFEVRYFIRKSEKDKKDDDLAVDLGYDTAIDSAAIVADNGAIVNDTVTIKIFNPNINNEISLEEYYKNNLTDYYYYSDNLTNLLINVDTIKSFDFLTQNIHVYIWIAFFISTLIFSFRITGLKSLLFGLISAGLLTLAVTLLTVLYSVIVGGREEFFVMYFLLILALFILLVPILMMRKFGKLISSIFVNISMIGFVLFVLLIFGIISLHQRNACQDVYKNCKTLIEYLDFNVSYIILVCGFVFMYFYMSVIQKWKAMPQ</sequence>
<keyword evidence="1" id="KW-0472">Membrane</keyword>
<evidence type="ECO:0000313" key="3">
    <source>
        <dbReference type="Proteomes" id="UP000618240"/>
    </source>
</evidence>
<feature type="transmembrane region" description="Helical" evidence="1">
    <location>
        <begin position="64"/>
        <end position="85"/>
    </location>
</feature>
<feature type="transmembrane region" description="Helical" evidence="1">
    <location>
        <begin position="479"/>
        <end position="503"/>
    </location>
</feature>
<evidence type="ECO:0008006" key="4">
    <source>
        <dbReference type="Google" id="ProtNLM"/>
    </source>
</evidence>
<comment type="caution">
    <text evidence="2">The sequence shown here is derived from an EMBL/GenBank/DDBJ whole genome shotgun (WGS) entry which is preliminary data.</text>
</comment>
<name>A0ABS7ZVX2_9FLAO</name>
<evidence type="ECO:0000256" key="1">
    <source>
        <dbReference type="SAM" id="Phobius"/>
    </source>
</evidence>
<feature type="transmembrane region" description="Helical" evidence="1">
    <location>
        <begin position="105"/>
        <end position="123"/>
    </location>
</feature>
<organism evidence="2 3">
    <name type="scientific">Chryseobacterium tagetis</name>
    <dbReference type="NCBI Taxonomy" id="2801334"/>
    <lineage>
        <taxon>Bacteria</taxon>
        <taxon>Pseudomonadati</taxon>
        <taxon>Bacteroidota</taxon>
        <taxon>Flavobacteriia</taxon>
        <taxon>Flavobacteriales</taxon>
        <taxon>Weeksellaceae</taxon>
        <taxon>Chryseobacterium group</taxon>
        <taxon>Chryseobacterium</taxon>
    </lineage>
</organism>
<keyword evidence="1" id="KW-1133">Transmembrane helix</keyword>
<reference evidence="2 3" key="1">
    <citation type="submission" date="2021-09" db="EMBL/GenBank/DDBJ databases">
        <title>Genome sequencing and assembly of Chryseobacterium sp. RG1.</title>
        <authorList>
            <person name="Chhetri G."/>
        </authorList>
    </citation>
    <scope>NUCLEOTIDE SEQUENCE [LARGE SCALE GENOMIC DNA]</scope>
    <source>
        <strain evidence="2 3">RG1</strain>
    </source>
</reference>
<feature type="transmembrane region" description="Helical" evidence="1">
    <location>
        <begin position="23"/>
        <end position="44"/>
    </location>
</feature>
<dbReference type="Proteomes" id="UP000618240">
    <property type="component" value="Unassembled WGS sequence"/>
</dbReference>
<evidence type="ECO:0000313" key="2">
    <source>
        <dbReference type="EMBL" id="MCA6065878.1"/>
    </source>
</evidence>
<feature type="transmembrane region" description="Helical" evidence="1">
    <location>
        <begin position="453"/>
        <end position="472"/>
    </location>
</feature>
<dbReference type="RefSeq" id="WP_225685836.1">
    <property type="nucleotide sequence ID" value="NZ_JAERSE020000001.1"/>
</dbReference>
<gene>
    <name evidence="2" type="ORF">JI747_001725</name>
</gene>
<protein>
    <recommendedName>
        <fullName evidence="4">ABC-2 family transporter protein</fullName>
    </recommendedName>
</protein>
<proteinExistence type="predicted"/>
<keyword evidence="1" id="KW-0812">Transmembrane</keyword>
<keyword evidence="3" id="KW-1185">Reference proteome</keyword>
<feature type="transmembrane region" description="Helical" evidence="1">
    <location>
        <begin position="540"/>
        <end position="562"/>
    </location>
</feature>